<feature type="region of interest" description="Disordered" evidence="1">
    <location>
        <begin position="1"/>
        <end position="48"/>
    </location>
</feature>
<protein>
    <submittedName>
        <fullName evidence="2">Uncharacterized protein</fullName>
    </submittedName>
</protein>
<name>A0A2D1QBD1_AERSA</name>
<dbReference type="RefSeq" id="WP_162836926.1">
    <property type="nucleotide sequence ID" value="NZ_ARYZ02000047.1"/>
</dbReference>
<evidence type="ECO:0000313" key="3">
    <source>
        <dbReference type="Proteomes" id="UP000222916"/>
    </source>
</evidence>
<proteinExistence type="predicted"/>
<organism evidence="2 3">
    <name type="scientific">Aeromonas salmonicida subsp. pectinolytica 34mel</name>
    <dbReference type="NCBI Taxonomy" id="1324960"/>
    <lineage>
        <taxon>Bacteria</taxon>
        <taxon>Pseudomonadati</taxon>
        <taxon>Pseudomonadota</taxon>
        <taxon>Gammaproteobacteria</taxon>
        <taxon>Aeromonadales</taxon>
        <taxon>Aeromonadaceae</taxon>
        <taxon>Aeromonas</taxon>
    </lineage>
</organism>
<dbReference type="AlphaFoldDB" id="A0A2D1QBD1"/>
<dbReference type="EMBL" id="CP022426">
    <property type="protein sequence ID" value="ATP07537.1"/>
    <property type="molecule type" value="Genomic_DNA"/>
</dbReference>
<dbReference type="Proteomes" id="UP000222916">
    <property type="component" value="Chromosome"/>
</dbReference>
<evidence type="ECO:0000256" key="1">
    <source>
        <dbReference type="SAM" id="MobiDB-lite"/>
    </source>
</evidence>
<accession>A0A2D1QBD1</accession>
<sequence length="48" mass="5533">MELSDRPAISYRPQASQPDPSPSGQLTPWYLQHRDQGWEPFSSPEQPH</sequence>
<reference evidence="3" key="1">
    <citation type="journal article" date="2018" name="BMC Genomics">
        <title>The complete and fully assembled genome sequence of Aeromonas salmonicida subsp. pectinolytica and its comparative analysis with other Aeromonas species: investigation of the mobilome in environmental and pathogenic strains.</title>
        <authorList>
            <person name="Pfeiffer F."/>
            <person name="Zamora-Lagos M.A."/>
            <person name="Blettinger M."/>
            <person name="Yeroslaviz A."/>
            <person name="Dahl A."/>
            <person name="Gruber S."/>
            <person name="Habermann B.H."/>
        </authorList>
    </citation>
    <scope>NUCLEOTIDE SEQUENCE [LARGE SCALE GENOMIC DNA]</scope>
    <source>
        <strain evidence="3">34mel</strain>
    </source>
</reference>
<feature type="compositionally biased region" description="Polar residues" evidence="1">
    <location>
        <begin position="13"/>
        <end position="26"/>
    </location>
</feature>
<gene>
    <name evidence="2" type="ORF">Asalp_02820</name>
</gene>
<evidence type="ECO:0000313" key="2">
    <source>
        <dbReference type="EMBL" id="ATP07537.1"/>
    </source>
</evidence>